<evidence type="ECO:0000259" key="11">
    <source>
        <dbReference type="PROSITE" id="PS50211"/>
    </source>
</evidence>
<feature type="compositionally biased region" description="Basic and acidic residues" evidence="10">
    <location>
        <begin position="730"/>
        <end position="741"/>
    </location>
</feature>
<evidence type="ECO:0000313" key="13">
    <source>
        <dbReference type="Proteomes" id="UP000308267"/>
    </source>
</evidence>
<evidence type="ECO:0000256" key="10">
    <source>
        <dbReference type="SAM" id="MobiDB-lite"/>
    </source>
</evidence>
<gene>
    <name evidence="12" type="ORF">CRM22_002086</name>
</gene>
<comment type="similarity">
    <text evidence="3">Belongs to the MADD family.</text>
</comment>
<dbReference type="GO" id="GO:0006915">
    <property type="term" value="P:apoptotic process"/>
    <property type="evidence" value="ECO:0007669"/>
    <property type="project" value="UniProtKB-KW"/>
</dbReference>
<protein>
    <recommendedName>
        <fullName evidence="4">MAP kinase-activating death domain protein</fullName>
    </recommendedName>
</protein>
<dbReference type="EMBL" id="SJOL01003685">
    <property type="protein sequence ID" value="TGZ72446.1"/>
    <property type="molecule type" value="Genomic_DNA"/>
</dbReference>
<dbReference type="Gene3D" id="3.40.50.11500">
    <property type="match status" value="1"/>
</dbReference>
<evidence type="ECO:0000256" key="6">
    <source>
        <dbReference type="ARBA" id="ARBA00022490"/>
    </source>
</evidence>
<dbReference type="Pfam" id="PF23629">
    <property type="entry name" value="Death_MADD"/>
    <property type="match status" value="1"/>
</dbReference>
<comment type="subcellular location">
    <subcellularLocation>
        <location evidence="1">Cell membrane</location>
    </subcellularLocation>
    <subcellularLocation>
        <location evidence="2">Cytoplasm</location>
    </subcellularLocation>
</comment>
<dbReference type="Pfam" id="PF02141">
    <property type="entry name" value="DENN"/>
    <property type="match status" value="1"/>
</dbReference>
<evidence type="ECO:0000256" key="8">
    <source>
        <dbReference type="ARBA" id="ARBA00022703"/>
    </source>
</evidence>
<dbReference type="GO" id="GO:0032483">
    <property type="term" value="P:regulation of Rab protein signal transduction"/>
    <property type="evidence" value="ECO:0007669"/>
    <property type="project" value="TreeGrafter"/>
</dbReference>
<feature type="region of interest" description="Disordered" evidence="10">
    <location>
        <begin position="1010"/>
        <end position="1029"/>
    </location>
</feature>
<dbReference type="SMART" id="SM00800">
    <property type="entry name" value="uDENN"/>
    <property type="match status" value="1"/>
</dbReference>
<dbReference type="STRING" id="147828.A0A4S2M813"/>
<dbReference type="InterPro" id="IPR039980">
    <property type="entry name" value="MADD"/>
</dbReference>
<keyword evidence="9" id="KW-0472">Membrane</keyword>
<name>A0A4S2M813_OPIFE</name>
<reference evidence="12 13" key="1">
    <citation type="journal article" date="2019" name="BMC Genomics">
        <title>New insights from Opisthorchis felineus genome: update on genomics of the epidemiologically important liver flukes.</title>
        <authorList>
            <person name="Ershov N.I."/>
            <person name="Mordvinov V.A."/>
            <person name="Prokhortchouk E.B."/>
            <person name="Pakharukova M.Y."/>
            <person name="Gunbin K.V."/>
            <person name="Ustyantsev K."/>
            <person name="Genaev M.A."/>
            <person name="Blinov A.G."/>
            <person name="Mazur A."/>
            <person name="Boulygina E."/>
            <person name="Tsygankova S."/>
            <person name="Khrameeva E."/>
            <person name="Chekanov N."/>
            <person name="Fan G."/>
            <person name="Xiao A."/>
            <person name="Zhang H."/>
            <person name="Xu X."/>
            <person name="Yang H."/>
            <person name="Solovyev V."/>
            <person name="Lee S.M."/>
            <person name="Liu X."/>
            <person name="Afonnikov D.A."/>
            <person name="Skryabin K.G."/>
        </authorList>
    </citation>
    <scope>NUCLEOTIDE SEQUENCE [LARGE SCALE GENOMIC DNA]</scope>
    <source>
        <strain evidence="12">AK-0245</strain>
        <tissue evidence="12">Whole organism</tissue>
    </source>
</reference>
<dbReference type="InterPro" id="IPR001194">
    <property type="entry name" value="cDENN_dom"/>
</dbReference>
<dbReference type="Pfam" id="PF25328">
    <property type="entry name" value="PH_MADD"/>
    <property type="match status" value="1"/>
</dbReference>
<evidence type="ECO:0000256" key="7">
    <source>
        <dbReference type="ARBA" id="ARBA00022658"/>
    </source>
</evidence>
<accession>A0A4S2M813</accession>
<feature type="compositionally biased region" description="Low complexity" evidence="10">
    <location>
        <begin position="753"/>
        <end position="762"/>
    </location>
</feature>
<feature type="region of interest" description="Disordered" evidence="10">
    <location>
        <begin position="1093"/>
        <end position="1112"/>
    </location>
</feature>
<feature type="compositionally biased region" description="Low complexity" evidence="10">
    <location>
        <begin position="1020"/>
        <end position="1029"/>
    </location>
</feature>
<organism evidence="12 13">
    <name type="scientific">Opisthorchis felineus</name>
    <dbReference type="NCBI Taxonomy" id="147828"/>
    <lineage>
        <taxon>Eukaryota</taxon>
        <taxon>Metazoa</taxon>
        <taxon>Spiralia</taxon>
        <taxon>Lophotrochozoa</taxon>
        <taxon>Platyhelminthes</taxon>
        <taxon>Trematoda</taxon>
        <taxon>Digenea</taxon>
        <taxon>Opisthorchiida</taxon>
        <taxon>Opisthorchiata</taxon>
        <taxon>Opisthorchiidae</taxon>
        <taxon>Opisthorchis</taxon>
    </lineage>
</organism>
<sequence length="1590" mass="177830">MVGEFCPRLVDYIVLVGSHSTNRTSSSIQTPVILNRFPPTDHEDFILPPDVALFCQPEGCFTVVGSRPARANSDSSTPVRMPISFVFTLTDKESNKVRYGVCLNFLRPIPRRPEGRKHSSSSVPGFGEMPRRTSDMEFSQLPPPRNTDRRQEDTGPHEKEKAQRARSSARLRTHTLTSLCLITHHPFFTKFRALVEFLHTLIHKLHERSRSKQPDRETVWGVLAGGVPSTTSSLVIRSVQEVEIWMLRLLSAPAPVPGKTCVHLAVQPKALMKPLVFALPDKSRLPLVDFPLHLPIQLLGISRTLRILVCLLLEQKVVLQSSDYNKLSICVLALIALLYPLQYMFPIIPLLPPCMPDAEQLLIAPTPYIIGVPTSFYTARKVFRMPKDVWVANLDTQQLSYPEVMEVLPDLPETECHNIVRHLNDAIQTLPSVKDSPPLELILSEVNRLMKTNSAKRRDSFNPLAYISEESSVSVATRVAMILFLNSRNILGGLPAHTRTLRLYPRPVVAFQFDIFMKSRPQPCLFTSMLAKTQAVEYFAESSLCAVNEAYQRIIAGEYAPEVIGDKAEWFSSLLSPVHFDVWPDLVGAGGSDVRSSRASLSADFTGSPLLYALVAARLHLTTSASVQDEAGEGHISNLLGQLPTSISLPDEVSDYPTEFQHRCQQIDADLDKTRDTADLTTPGPDQSSLLTDPVTVRPGEPLPAALRAHFSPPSQPVLGLSDNSGASDEEIKLNGHDKVSNNEGLETEENSENSVSSTVSGEGDRGLTGKDGYSRSGDSSTTQTLRTLTRLSVSMFSGGSSSPDHDPDQRKRSVISDGRINWGSPFFVLLGELFNMNSPEAESLRRNGEVSKEYKRRLEEDRYILSVAKSIRDGSLPGFFSRNRVISMMESENHRNLILSRLNEPNMSAALHDATQQYIDDVPLETWNQYKALVWMLQQIAFGLEMSLRSDIFIPTPSNAHLESSIQRPSRSTVPPVQPNNGGLASAFTLLELAHTHFYPLPLRQDRGTHGFMTPGPDSNSTLSRNSLSSATLSAISDLRSPPPSENNDTSGVNSPSPESIQSDMISDGSGSHFGLSSASIDHYQRSTPVLLGLPQQRGPDSTKNSPALKSPMLLLPNIEKLRSTSSSSASLGPTESIRRQDTSISDGLILTPKSVRTRGYRYIRSRLVQLETSNNPSINALSIHRHSLAESDMKDLLNQSSLQTQRTRKPRTGRTYVFEDLVNESGRRNKLWDDMQFWEDAFLDAVAQERDILGMDFRPTELLTRYNLANPLKRKHLELAEDRLLAGLMHNLISFMVMFEVSLPDIRKKVRRLLAKSHMGLHYSQEISHLLDVLEYLAGNDIDLKTIQSRTIPLRSYEVRWGTDDEGELAFIEVCDDCLLLRSLSGAILDRWWYDQLINITHRPHTHILGISIRTNGQSHLNLFYSKRCQQLYHEIQRAVELASLQTHRGPLALRVNPITDLGGELNVVCMESQRPGTIKLFPDGFFLKFGNQKKFISIPNIKRCSAPQPDLFVLDYFDRKKQCLCSNKFQTDMAPHLLYYFHIMITNVSASMPPTPRGMRSRNMSSLTLIPSDSFLKPPLISSNRRY</sequence>
<feature type="compositionally biased region" description="Polar residues" evidence="10">
    <location>
        <begin position="1100"/>
        <end position="1109"/>
    </location>
</feature>
<dbReference type="InterPro" id="IPR037516">
    <property type="entry name" value="Tripartite_DENN"/>
</dbReference>
<keyword evidence="8" id="KW-0053">Apoptosis</keyword>
<keyword evidence="7" id="KW-0344">Guanine-nucleotide releasing factor</keyword>
<evidence type="ECO:0000256" key="2">
    <source>
        <dbReference type="ARBA" id="ARBA00004496"/>
    </source>
</evidence>
<dbReference type="InterPro" id="IPR056574">
    <property type="entry name" value="Death_MADD"/>
</dbReference>
<dbReference type="InterPro" id="IPR005112">
    <property type="entry name" value="dDENN_dom"/>
</dbReference>
<feature type="compositionally biased region" description="Polar residues" evidence="10">
    <location>
        <begin position="1047"/>
        <end position="1066"/>
    </location>
</feature>
<dbReference type="SMART" id="SM00801">
    <property type="entry name" value="dDENN"/>
    <property type="match status" value="1"/>
</dbReference>
<dbReference type="PANTHER" id="PTHR13008:SF7">
    <property type="entry name" value="MAP KINASE-ACTIVATING DEATH DOMAIN PROTEIN"/>
    <property type="match status" value="1"/>
</dbReference>
<dbReference type="GO" id="GO:0005829">
    <property type="term" value="C:cytosol"/>
    <property type="evidence" value="ECO:0007669"/>
    <property type="project" value="TreeGrafter"/>
</dbReference>
<dbReference type="GO" id="GO:0042981">
    <property type="term" value="P:regulation of apoptotic process"/>
    <property type="evidence" value="ECO:0007669"/>
    <property type="project" value="TreeGrafter"/>
</dbReference>
<evidence type="ECO:0000256" key="4">
    <source>
        <dbReference type="ARBA" id="ARBA00017868"/>
    </source>
</evidence>
<dbReference type="InterPro" id="IPR057469">
    <property type="entry name" value="PH_MADD"/>
</dbReference>
<evidence type="ECO:0000256" key="9">
    <source>
        <dbReference type="ARBA" id="ARBA00023136"/>
    </source>
</evidence>
<keyword evidence="6" id="KW-0963">Cytoplasm</keyword>
<dbReference type="Gene3D" id="3.30.450.200">
    <property type="match status" value="1"/>
</dbReference>
<proteinExistence type="inferred from homology"/>
<dbReference type="Proteomes" id="UP000308267">
    <property type="component" value="Unassembled WGS sequence"/>
</dbReference>
<feature type="domain" description="UDENN" evidence="11">
    <location>
        <begin position="11"/>
        <end position="550"/>
    </location>
</feature>
<evidence type="ECO:0000313" key="12">
    <source>
        <dbReference type="EMBL" id="TGZ72446.1"/>
    </source>
</evidence>
<dbReference type="OrthoDB" id="6282239at2759"/>
<dbReference type="PANTHER" id="PTHR13008">
    <property type="entry name" value="MAP-KINASE ACTIVATING DEATH DOMAIN PROTEIN MADD /DENN/AEX-3 C.ELEGANS"/>
    <property type="match status" value="1"/>
</dbReference>
<feature type="region of interest" description="Disordered" evidence="10">
    <location>
        <begin position="113"/>
        <end position="170"/>
    </location>
</feature>
<feature type="region of interest" description="Disordered" evidence="10">
    <location>
        <begin position="675"/>
        <end position="787"/>
    </location>
</feature>
<evidence type="ECO:0000256" key="5">
    <source>
        <dbReference type="ARBA" id="ARBA00022475"/>
    </source>
</evidence>
<feature type="compositionally biased region" description="Basic and acidic residues" evidence="10">
    <location>
        <begin position="146"/>
        <end position="163"/>
    </location>
</feature>
<dbReference type="InterPro" id="IPR005113">
    <property type="entry name" value="uDENN_dom"/>
</dbReference>
<dbReference type="PROSITE" id="PS50211">
    <property type="entry name" value="DENN"/>
    <property type="match status" value="1"/>
</dbReference>
<dbReference type="Pfam" id="PF03456">
    <property type="entry name" value="uDENN"/>
    <property type="match status" value="1"/>
</dbReference>
<feature type="region of interest" description="Disordered" evidence="10">
    <location>
        <begin position="1037"/>
        <end position="1070"/>
    </location>
</feature>
<evidence type="ECO:0000256" key="1">
    <source>
        <dbReference type="ARBA" id="ARBA00004236"/>
    </source>
</evidence>
<dbReference type="InterPro" id="IPR043153">
    <property type="entry name" value="DENN_C"/>
</dbReference>
<dbReference type="GO" id="GO:0005085">
    <property type="term" value="F:guanyl-nucleotide exchange factor activity"/>
    <property type="evidence" value="ECO:0007669"/>
    <property type="project" value="UniProtKB-KW"/>
</dbReference>
<dbReference type="SMART" id="SM00799">
    <property type="entry name" value="DENN"/>
    <property type="match status" value="1"/>
</dbReference>
<dbReference type="GO" id="GO:0005886">
    <property type="term" value="C:plasma membrane"/>
    <property type="evidence" value="ECO:0007669"/>
    <property type="project" value="UniProtKB-SubCell"/>
</dbReference>
<evidence type="ECO:0000256" key="3">
    <source>
        <dbReference type="ARBA" id="ARBA00005978"/>
    </source>
</evidence>
<comment type="caution">
    <text evidence="12">The sequence shown here is derived from an EMBL/GenBank/DDBJ whole genome shotgun (WGS) entry which is preliminary data.</text>
</comment>
<keyword evidence="5" id="KW-1003">Cell membrane</keyword>
<keyword evidence="13" id="KW-1185">Reference proteome</keyword>